<gene>
    <name evidence="4" type="ORF">GCM10011322_36260</name>
</gene>
<feature type="coiled-coil region" evidence="1">
    <location>
        <begin position="351"/>
        <end position="378"/>
    </location>
</feature>
<evidence type="ECO:0008006" key="6">
    <source>
        <dbReference type="Google" id="ProtNLM"/>
    </source>
</evidence>
<dbReference type="RefSeq" id="WP_188914660.1">
    <property type="nucleotide sequence ID" value="NZ_BMMF01000011.1"/>
</dbReference>
<dbReference type="InterPro" id="IPR029787">
    <property type="entry name" value="Nucleotide_cyclase"/>
</dbReference>
<comment type="caution">
    <text evidence="4">The sequence shown here is derived from an EMBL/GenBank/DDBJ whole genome shotgun (WGS) entry which is preliminary data.</text>
</comment>
<dbReference type="InterPro" id="IPR043128">
    <property type="entry name" value="Rev_trsase/Diguanyl_cyclase"/>
</dbReference>
<evidence type="ECO:0000259" key="2">
    <source>
        <dbReference type="PROSITE" id="PS50883"/>
    </source>
</evidence>
<dbReference type="CDD" id="cd01948">
    <property type="entry name" value="EAL"/>
    <property type="match status" value="1"/>
</dbReference>
<dbReference type="Pfam" id="PF00990">
    <property type="entry name" value="GGDEF"/>
    <property type="match status" value="1"/>
</dbReference>
<reference evidence="4 5" key="1">
    <citation type="journal article" date="2014" name="Int. J. Syst. Evol. Microbiol.">
        <title>Complete genome sequence of Corynebacterium casei LMG S-19264T (=DSM 44701T), isolated from a smear-ripened cheese.</title>
        <authorList>
            <consortium name="US DOE Joint Genome Institute (JGI-PGF)"/>
            <person name="Walter F."/>
            <person name="Albersmeier A."/>
            <person name="Kalinowski J."/>
            <person name="Ruckert C."/>
        </authorList>
    </citation>
    <scope>NUCLEOTIDE SEQUENCE [LARGE SCALE GENOMIC DNA]</scope>
    <source>
        <strain evidence="4 5">CGMCC 1.9161</strain>
    </source>
</reference>
<dbReference type="PANTHER" id="PTHR44757">
    <property type="entry name" value="DIGUANYLATE CYCLASE DGCP"/>
    <property type="match status" value="1"/>
</dbReference>
<dbReference type="AlphaFoldDB" id="A0A917V780"/>
<dbReference type="EMBL" id="BMMF01000011">
    <property type="protein sequence ID" value="GGK45882.1"/>
    <property type="molecule type" value="Genomic_DNA"/>
</dbReference>
<evidence type="ECO:0000256" key="1">
    <source>
        <dbReference type="SAM" id="Coils"/>
    </source>
</evidence>
<dbReference type="Gene3D" id="3.30.70.270">
    <property type="match status" value="1"/>
</dbReference>
<protein>
    <recommendedName>
        <fullName evidence="6">Diguanylate cyclase (GGDEF) domain-containing protein</fullName>
    </recommendedName>
</protein>
<dbReference type="InterPro" id="IPR052155">
    <property type="entry name" value="Biofilm_reg_signaling"/>
</dbReference>
<dbReference type="PROSITE" id="PS50883">
    <property type="entry name" value="EAL"/>
    <property type="match status" value="1"/>
</dbReference>
<dbReference type="SMART" id="SM00267">
    <property type="entry name" value="GGDEF"/>
    <property type="match status" value="1"/>
</dbReference>
<dbReference type="Pfam" id="PF00563">
    <property type="entry name" value="EAL"/>
    <property type="match status" value="1"/>
</dbReference>
<feature type="domain" description="GGDEF" evidence="3">
    <location>
        <begin position="532"/>
        <end position="665"/>
    </location>
</feature>
<keyword evidence="1" id="KW-0175">Coiled coil</keyword>
<dbReference type="InterPro" id="IPR035965">
    <property type="entry name" value="PAS-like_dom_sf"/>
</dbReference>
<dbReference type="InterPro" id="IPR000160">
    <property type="entry name" value="GGDEF_dom"/>
</dbReference>
<accession>A0A917V780</accession>
<proteinExistence type="predicted"/>
<feature type="domain" description="EAL" evidence="2">
    <location>
        <begin position="674"/>
        <end position="922"/>
    </location>
</feature>
<dbReference type="InterPro" id="IPR035919">
    <property type="entry name" value="EAL_sf"/>
</dbReference>
<dbReference type="SUPFAM" id="SSF55073">
    <property type="entry name" value="Nucleotide cyclase"/>
    <property type="match status" value="1"/>
</dbReference>
<dbReference type="Pfam" id="PF12860">
    <property type="entry name" value="PAS_7"/>
    <property type="match status" value="1"/>
</dbReference>
<dbReference type="Gene3D" id="3.20.20.450">
    <property type="entry name" value="EAL domain"/>
    <property type="match status" value="1"/>
</dbReference>
<keyword evidence="5" id="KW-1185">Reference proteome</keyword>
<dbReference type="SMART" id="SM00091">
    <property type="entry name" value="PAS"/>
    <property type="match status" value="1"/>
</dbReference>
<dbReference type="Proteomes" id="UP000600449">
    <property type="component" value="Unassembled WGS sequence"/>
</dbReference>
<dbReference type="CDD" id="cd18774">
    <property type="entry name" value="PDC2_HK_sensor"/>
    <property type="match status" value="1"/>
</dbReference>
<evidence type="ECO:0000313" key="4">
    <source>
        <dbReference type="EMBL" id="GGK45882.1"/>
    </source>
</evidence>
<dbReference type="SUPFAM" id="SSF55785">
    <property type="entry name" value="PYP-like sensor domain (PAS domain)"/>
    <property type="match status" value="1"/>
</dbReference>
<dbReference type="InterPro" id="IPR000014">
    <property type="entry name" value="PAS"/>
</dbReference>
<dbReference type="InterPro" id="IPR001633">
    <property type="entry name" value="EAL_dom"/>
</dbReference>
<dbReference type="CDD" id="cd01949">
    <property type="entry name" value="GGDEF"/>
    <property type="match status" value="1"/>
</dbReference>
<dbReference type="SUPFAM" id="SSF141868">
    <property type="entry name" value="EAL domain-like"/>
    <property type="match status" value="1"/>
</dbReference>
<dbReference type="PROSITE" id="PS50887">
    <property type="entry name" value="GGDEF"/>
    <property type="match status" value="1"/>
</dbReference>
<name>A0A917V780_9HYPH</name>
<organism evidence="4 5">
    <name type="scientific">Salinarimonas ramus</name>
    <dbReference type="NCBI Taxonomy" id="690164"/>
    <lineage>
        <taxon>Bacteria</taxon>
        <taxon>Pseudomonadati</taxon>
        <taxon>Pseudomonadota</taxon>
        <taxon>Alphaproteobacteria</taxon>
        <taxon>Hyphomicrobiales</taxon>
        <taxon>Salinarimonadaceae</taxon>
        <taxon>Salinarimonas</taxon>
    </lineage>
</organism>
<dbReference type="GO" id="GO:0003824">
    <property type="term" value="F:catalytic activity"/>
    <property type="evidence" value="ECO:0007669"/>
    <property type="project" value="UniProtKB-ARBA"/>
</dbReference>
<sequence>MFRRFVRRGRPTFTAYLIALSIALSAPLLVFAGVLSHKLADRERAEVERGVLDAASEIRRATDDLVAETVAGLRILAASRSLWSSDLSPFYAEALVAGRELGGHVALAEANGERLIYTRVPWGTLLANEDGGATVETVVRTGAPSVSGLFVSPQTGERMVSIAVPARAGDVTRRVLSLEIPIERLLAVIRETGVGAPHWGSISDANGIVLARSEENAVFAGRRLPGFDELTEKAGSWRGANFLGVPVFGAYERSDVTGWTAGVGISEDVLLAPLAASRLRLLGLGALVLAVTTAVAFPICQDIASNFARLTDMAKRLGMGQPLEAPAIHVAEAHTIAAVMARASTHLAHRSERLREAKDELEARVEARTRELTEQTALLQTTLDHMDQGLVMVDEDGRVSVCNRRAVDLLDLPEDLVARNPTVAELHAYQLENDEFRRAEDAERVKELYGGGAFKARLYERTRPNGTVLEIRTVPRPEGGAVRTFTDITARKTAEAELARMARHDALTGLPNRTSLRERLDERLAEATRHDRPFSVLCLDLDRFKIVNDTMGHHAGDVLLCQVAERLRQVVRREDHVARIGGDEFVLVCPDGAEGSGAEALARRIVAALAEPFLIADQTIAIGVSIGIARGPQDGAEIDDLLKAADLALYRAKADGRNTWRAFSPEMDAAHLERQMLEIELRHALARGEIALAYQPIVDIETGAVTAVEALCRWTHPRLGPISPARFIPLAEETGLIAALGEYVLDAACRDAASWETPVRVAVNVSAMQFARGDLHASVVAALSRTGLPADRLELEITESALMDGPAVLDLLHGLRRLGVRLAMDDFGTGYSSLSYLERFPFDKLKIDGSFVKKITRPETDAIVRAIVGLGDRLGMTITAEGVETEEQLRLVRDVGCGEAQGFLLGRPGPADVIAQRLRRDRSKAA</sequence>
<dbReference type="SMART" id="SM00052">
    <property type="entry name" value="EAL"/>
    <property type="match status" value="1"/>
</dbReference>
<dbReference type="CDD" id="cd00130">
    <property type="entry name" value="PAS"/>
    <property type="match status" value="1"/>
</dbReference>
<dbReference type="FunFam" id="3.30.70.270:FF:000001">
    <property type="entry name" value="Diguanylate cyclase domain protein"/>
    <property type="match status" value="1"/>
</dbReference>
<evidence type="ECO:0000313" key="5">
    <source>
        <dbReference type="Proteomes" id="UP000600449"/>
    </source>
</evidence>
<dbReference type="NCBIfam" id="TIGR00254">
    <property type="entry name" value="GGDEF"/>
    <property type="match status" value="1"/>
</dbReference>
<dbReference type="PANTHER" id="PTHR44757:SF2">
    <property type="entry name" value="BIOFILM ARCHITECTURE MAINTENANCE PROTEIN MBAA"/>
    <property type="match status" value="1"/>
</dbReference>
<evidence type="ECO:0000259" key="3">
    <source>
        <dbReference type="PROSITE" id="PS50887"/>
    </source>
</evidence>
<dbReference type="Gene3D" id="3.30.450.20">
    <property type="entry name" value="PAS domain"/>
    <property type="match status" value="1"/>
</dbReference>